<sequence>MLEGYGRTDCGMKLRKNGLECLEEEEEEKGGRWYDISDAGMMGGCWKGMEVGLWYGTKEQCTGMFGTGAGRGGEGERREMLWYS</sequence>
<dbReference type="Proteomes" id="UP000324222">
    <property type="component" value="Unassembled WGS sequence"/>
</dbReference>
<protein>
    <submittedName>
        <fullName evidence="1">Uncharacterized protein</fullName>
    </submittedName>
</protein>
<proteinExistence type="predicted"/>
<organism evidence="1 2">
    <name type="scientific">Portunus trituberculatus</name>
    <name type="common">Swimming crab</name>
    <name type="synonym">Neptunus trituberculatus</name>
    <dbReference type="NCBI Taxonomy" id="210409"/>
    <lineage>
        <taxon>Eukaryota</taxon>
        <taxon>Metazoa</taxon>
        <taxon>Ecdysozoa</taxon>
        <taxon>Arthropoda</taxon>
        <taxon>Crustacea</taxon>
        <taxon>Multicrustacea</taxon>
        <taxon>Malacostraca</taxon>
        <taxon>Eumalacostraca</taxon>
        <taxon>Eucarida</taxon>
        <taxon>Decapoda</taxon>
        <taxon>Pleocyemata</taxon>
        <taxon>Brachyura</taxon>
        <taxon>Eubrachyura</taxon>
        <taxon>Portunoidea</taxon>
        <taxon>Portunidae</taxon>
        <taxon>Portuninae</taxon>
        <taxon>Portunus</taxon>
    </lineage>
</organism>
<name>A0A5B7JNJ4_PORTR</name>
<reference evidence="1 2" key="1">
    <citation type="submission" date="2019-05" db="EMBL/GenBank/DDBJ databases">
        <title>Another draft genome of Portunus trituberculatus and its Hox gene families provides insights of decapod evolution.</title>
        <authorList>
            <person name="Jeong J.-H."/>
            <person name="Song I."/>
            <person name="Kim S."/>
            <person name="Choi T."/>
            <person name="Kim D."/>
            <person name="Ryu S."/>
            <person name="Kim W."/>
        </authorList>
    </citation>
    <scope>NUCLEOTIDE SEQUENCE [LARGE SCALE GENOMIC DNA]</scope>
    <source>
        <tissue evidence="1">Muscle</tissue>
    </source>
</reference>
<gene>
    <name evidence="1" type="ORF">E2C01_089846</name>
</gene>
<comment type="caution">
    <text evidence="1">The sequence shown here is derived from an EMBL/GenBank/DDBJ whole genome shotgun (WGS) entry which is preliminary data.</text>
</comment>
<dbReference type="EMBL" id="VSRR010099480">
    <property type="protein sequence ID" value="MPC94667.1"/>
    <property type="molecule type" value="Genomic_DNA"/>
</dbReference>
<evidence type="ECO:0000313" key="1">
    <source>
        <dbReference type="EMBL" id="MPC94667.1"/>
    </source>
</evidence>
<dbReference type="AlphaFoldDB" id="A0A5B7JNJ4"/>
<keyword evidence="2" id="KW-1185">Reference proteome</keyword>
<accession>A0A5B7JNJ4</accession>
<evidence type="ECO:0000313" key="2">
    <source>
        <dbReference type="Proteomes" id="UP000324222"/>
    </source>
</evidence>